<dbReference type="Gene3D" id="2.30.30.40">
    <property type="entry name" value="SH3 Domains"/>
    <property type="match status" value="1"/>
</dbReference>
<dbReference type="Proteomes" id="UP000623467">
    <property type="component" value="Unassembled WGS sequence"/>
</dbReference>
<keyword evidence="6" id="KW-1185">Reference proteome</keyword>
<feature type="region of interest" description="Disordered" evidence="3">
    <location>
        <begin position="1"/>
        <end position="106"/>
    </location>
</feature>
<organism evidence="5 6">
    <name type="scientific">Mycena sanguinolenta</name>
    <dbReference type="NCBI Taxonomy" id="230812"/>
    <lineage>
        <taxon>Eukaryota</taxon>
        <taxon>Fungi</taxon>
        <taxon>Dikarya</taxon>
        <taxon>Basidiomycota</taxon>
        <taxon>Agaricomycotina</taxon>
        <taxon>Agaricomycetes</taxon>
        <taxon>Agaricomycetidae</taxon>
        <taxon>Agaricales</taxon>
        <taxon>Marasmiineae</taxon>
        <taxon>Mycenaceae</taxon>
        <taxon>Mycena</taxon>
    </lineage>
</organism>
<keyword evidence="1 2" id="KW-0728">SH3 domain</keyword>
<protein>
    <recommendedName>
        <fullName evidence="4">SH3 domain-containing protein</fullName>
    </recommendedName>
</protein>
<gene>
    <name evidence="5" type="ORF">MSAN_00551400</name>
</gene>
<reference evidence="5" key="1">
    <citation type="submission" date="2020-05" db="EMBL/GenBank/DDBJ databases">
        <title>Mycena genomes resolve the evolution of fungal bioluminescence.</title>
        <authorList>
            <person name="Tsai I.J."/>
        </authorList>
    </citation>
    <scope>NUCLEOTIDE SEQUENCE</scope>
    <source>
        <strain evidence="5">160909Yilan</strain>
    </source>
</reference>
<dbReference type="AlphaFoldDB" id="A0A8H6Z6W0"/>
<evidence type="ECO:0000313" key="6">
    <source>
        <dbReference type="Proteomes" id="UP000623467"/>
    </source>
</evidence>
<dbReference type="PRINTS" id="PR00452">
    <property type="entry name" value="SH3DOMAIN"/>
</dbReference>
<comment type="caution">
    <text evidence="5">The sequence shown here is derived from an EMBL/GenBank/DDBJ whole genome shotgun (WGS) entry which is preliminary data.</text>
</comment>
<dbReference type="PROSITE" id="PS50002">
    <property type="entry name" value="SH3"/>
    <property type="match status" value="1"/>
</dbReference>
<dbReference type="Pfam" id="PF00018">
    <property type="entry name" value="SH3_1"/>
    <property type="match status" value="1"/>
</dbReference>
<dbReference type="InterPro" id="IPR036028">
    <property type="entry name" value="SH3-like_dom_sf"/>
</dbReference>
<evidence type="ECO:0000313" key="5">
    <source>
        <dbReference type="EMBL" id="KAF7373418.1"/>
    </source>
</evidence>
<dbReference type="SMART" id="SM00326">
    <property type="entry name" value="SH3"/>
    <property type="match status" value="1"/>
</dbReference>
<evidence type="ECO:0000256" key="2">
    <source>
        <dbReference type="PROSITE-ProRule" id="PRU00192"/>
    </source>
</evidence>
<proteinExistence type="predicted"/>
<dbReference type="SUPFAM" id="SSF50044">
    <property type="entry name" value="SH3-domain"/>
    <property type="match status" value="1"/>
</dbReference>
<feature type="compositionally biased region" description="Basic and acidic residues" evidence="3">
    <location>
        <begin position="73"/>
        <end position="84"/>
    </location>
</feature>
<evidence type="ECO:0000259" key="4">
    <source>
        <dbReference type="PROSITE" id="PS50002"/>
    </source>
</evidence>
<evidence type="ECO:0000256" key="1">
    <source>
        <dbReference type="ARBA" id="ARBA00022443"/>
    </source>
</evidence>
<dbReference type="EMBL" id="JACAZH010000003">
    <property type="protein sequence ID" value="KAF7373418.1"/>
    <property type="molecule type" value="Genomic_DNA"/>
</dbReference>
<feature type="domain" description="SH3" evidence="4">
    <location>
        <begin position="108"/>
        <end position="166"/>
    </location>
</feature>
<evidence type="ECO:0000256" key="3">
    <source>
        <dbReference type="SAM" id="MobiDB-lite"/>
    </source>
</evidence>
<dbReference type="OrthoDB" id="5983572at2759"/>
<accession>A0A8H6Z6W0</accession>
<name>A0A8H6Z6W0_9AGAR</name>
<dbReference type="InterPro" id="IPR001452">
    <property type="entry name" value="SH3_domain"/>
</dbReference>
<sequence length="166" mass="18775">MKPFFGRSEPVADQPQVQRSSRHTSRQSSTTTMKKLFGLDKPISLPISQPIERSKNRTPSNQQVSTPPQPPSVDEKRDTDDNDRPTLSPITPQSIPDSLDEEDPKPYIFRQKAKALYPYIADDSTEMSLSIGEIFDIVDQQTADWWQARNKNGLVGLAPSNYFQLL</sequence>